<feature type="region of interest" description="Disordered" evidence="4">
    <location>
        <begin position="433"/>
        <end position="475"/>
    </location>
</feature>
<comment type="subcellular location">
    <subcellularLocation>
        <location evidence="1">Nucleus</location>
    </subcellularLocation>
</comment>
<proteinExistence type="inferred from homology"/>
<feature type="region of interest" description="Disordered" evidence="4">
    <location>
        <begin position="97"/>
        <end position="116"/>
    </location>
</feature>
<evidence type="ECO:0000256" key="2">
    <source>
        <dbReference type="ARBA" id="ARBA00007844"/>
    </source>
</evidence>
<feature type="compositionally biased region" description="Basic and acidic residues" evidence="4">
    <location>
        <begin position="348"/>
        <end position="383"/>
    </location>
</feature>
<dbReference type="STRING" id="418985.A0A1V9XGV5"/>
<evidence type="ECO:0008006" key="9">
    <source>
        <dbReference type="Google" id="ProtNLM"/>
    </source>
</evidence>
<dbReference type="Pfam" id="PF16858">
    <property type="entry name" value="CNDH2_C"/>
    <property type="match status" value="1"/>
</dbReference>
<feature type="compositionally biased region" description="Polar residues" evidence="4">
    <location>
        <begin position="385"/>
        <end position="394"/>
    </location>
</feature>
<evidence type="ECO:0000313" key="7">
    <source>
        <dbReference type="EMBL" id="OQR72729.1"/>
    </source>
</evidence>
<evidence type="ECO:0000256" key="3">
    <source>
        <dbReference type="ARBA" id="ARBA00023242"/>
    </source>
</evidence>
<comment type="similarity">
    <text evidence="2">Belongs to the CND2 H2 (condensin-2 subunit 2) family.</text>
</comment>
<feature type="region of interest" description="Disordered" evidence="4">
    <location>
        <begin position="324"/>
        <end position="420"/>
    </location>
</feature>
<keyword evidence="3" id="KW-0539">Nucleus</keyword>
<feature type="compositionally biased region" description="Basic and acidic residues" evidence="4">
    <location>
        <begin position="401"/>
        <end position="411"/>
    </location>
</feature>
<evidence type="ECO:0000256" key="1">
    <source>
        <dbReference type="ARBA" id="ARBA00004123"/>
    </source>
</evidence>
<dbReference type="OrthoDB" id="10038475at2759"/>
<feature type="compositionally biased region" description="Basic residues" evidence="4">
    <location>
        <begin position="325"/>
        <end position="334"/>
    </location>
</feature>
<dbReference type="PANTHER" id="PTHR14324">
    <property type="entry name" value="CONDENSIN-2 COMPLEX SUBUNIT H2"/>
    <property type="match status" value="1"/>
</dbReference>
<dbReference type="InParanoid" id="A0A1V9XGV5"/>
<organism evidence="7 8">
    <name type="scientific">Tropilaelaps mercedesae</name>
    <dbReference type="NCBI Taxonomy" id="418985"/>
    <lineage>
        <taxon>Eukaryota</taxon>
        <taxon>Metazoa</taxon>
        <taxon>Ecdysozoa</taxon>
        <taxon>Arthropoda</taxon>
        <taxon>Chelicerata</taxon>
        <taxon>Arachnida</taxon>
        <taxon>Acari</taxon>
        <taxon>Parasitiformes</taxon>
        <taxon>Mesostigmata</taxon>
        <taxon>Gamasina</taxon>
        <taxon>Dermanyssoidea</taxon>
        <taxon>Laelapidae</taxon>
        <taxon>Tropilaelaps</taxon>
    </lineage>
</organism>
<dbReference type="EMBL" id="MNPL01011156">
    <property type="protein sequence ID" value="OQR72729.1"/>
    <property type="molecule type" value="Genomic_DNA"/>
</dbReference>
<dbReference type="PANTHER" id="PTHR14324:SF3">
    <property type="entry name" value="CONDENSIN-2 COMPLEX SUBUNIT H2"/>
    <property type="match status" value="1"/>
</dbReference>
<feature type="domain" description="Condensin II complex subunit H2 N-terminal" evidence="5">
    <location>
        <begin position="22"/>
        <end position="119"/>
    </location>
</feature>
<keyword evidence="8" id="KW-1185">Reference proteome</keyword>
<dbReference type="InterPro" id="IPR031739">
    <property type="entry name" value="Ncaph2"/>
</dbReference>
<evidence type="ECO:0000259" key="6">
    <source>
        <dbReference type="Pfam" id="PF16858"/>
    </source>
</evidence>
<evidence type="ECO:0000313" key="8">
    <source>
        <dbReference type="Proteomes" id="UP000192247"/>
    </source>
</evidence>
<dbReference type="Proteomes" id="UP000192247">
    <property type="component" value="Unassembled WGS sequence"/>
</dbReference>
<dbReference type="Pfam" id="PF06278">
    <property type="entry name" value="CNDH2_N"/>
    <property type="match status" value="1"/>
</dbReference>
<feature type="compositionally biased region" description="Basic and acidic residues" evidence="4">
    <location>
        <begin position="215"/>
        <end position="231"/>
    </location>
</feature>
<dbReference type="InterPro" id="IPR009378">
    <property type="entry name" value="H2_N"/>
</dbReference>
<dbReference type="GO" id="GO:0051306">
    <property type="term" value="P:mitotic sister chromatid separation"/>
    <property type="evidence" value="ECO:0007669"/>
    <property type="project" value="TreeGrafter"/>
</dbReference>
<dbReference type="GO" id="GO:0005634">
    <property type="term" value="C:nucleus"/>
    <property type="evidence" value="ECO:0007669"/>
    <property type="project" value="UniProtKB-SubCell"/>
</dbReference>
<feature type="domain" description="Condensin-2 complex subunit H2 C-terminal" evidence="6">
    <location>
        <begin position="545"/>
        <end position="623"/>
    </location>
</feature>
<dbReference type="InterPro" id="IPR031737">
    <property type="entry name" value="CNDH2_C"/>
</dbReference>
<accession>A0A1V9XGV5</accession>
<gene>
    <name evidence="7" type="ORF">BIW11_10199</name>
</gene>
<dbReference type="GO" id="GO:0000796">
    <property type="term" value="C:condensin complex"/>
    <property type="evidence" value="ECO:0007669"/>
    <property type="project" value="TreeGrafter"/>
</dbReference>
<reference evidence="7 8" key="1">
    <citation type="journal article" date="2017" name="Gigascience">
        <title>Draft genome of the honey bee ectoparasitic mite, Tropilaelaps mercedesae, is shaped by the parasitic life history.</title>
        <authorList>
            <person name="Dong X."/>
            <person name="Armstrong S.D."/>
            <person name="Xia D."/>
            <person name="Makepeace B.L."/>
            <person name="Darby A.C."/>
            <person name="Kadowaki T."/>
        </authorList>
    </citation>
    <scope>NUCLEOTIDE SEQUENCE [LARGE SCALE GENOMIC DNA]</scope>
    <source>
        <strain evidence="7">Wuxi-XJTLU</strain>
    </source>
</reference>
<feature type="compositionally biased region" description="Basic and acidic residues" evidence="4">
    <location>
        <begin position="448"/>
        <end position="467"/>
    </location>
</feature>
<dbReference type="AlphaFoldDB" id="A0A1V9XGV5"/>
<name>A0A1V9XGV5_9ACAR</name>
<protein>
    <recommendedName>
        <fullName evidence="9">Condensin-2 complex subunit H2 C-terminal domain-containing protein</fullName>
    </recommendedName>
</protein>
<evidence type="ECO:0000256" key="4">
    <source>
        <dbReference type="SAM" id="MobiDB-lite"/>
    </source>
</evidence>
<evidence type="ECO:0000259" key="5">
    <source>
        <dbReference type="Pfam" id="PF06278"/>
    </source>
</evidence>
<comment type="caution">
    <text evidence="7">The sequence shown here is derived from an EMBL/GenBank/DDBJ whole genome shotgun (WGS) entry which is preliminary data.</text>
</comment>
<dbReference type="GO" id="GO:0010032">
    <property type="term" value="P:meiotic chromosome condensation"/>
    <property type="evidence" value="ECO:0007669"/>
    <property type="project" value="TreeGrafter"/>
</dbReference>
<sequence>MGAERCTSPNEHVELIRELESTYAEMLKPIRDLNKNFAVSLDVLEKYIKEVRQISIDTINFANAGLILQSSKEVYARKVDYLEKLFEDLQRTAYNVKKTENDEESNNPDESAKAKRAKKRKALIDGLDEYKLISPDDIPQLGDGSEMNFNNVGLTYITQLRACLLKPEVSVHVELRDVNGDPIGRKNDFRVNWPINQDGMPLDLTLGYYEERQRNRPSDRVCDELSDRDDGGTCGDDSATPPRNSPAESMFGQPDMTSTPSVARHDPHQLSDPMYPLLASAENNNNTLLGKDVTEDAQSDLKNKRMRARVKKLPAKMTLCEFLHGKKRRSKKSAAKTEEKRSKWKEKKAKEPQDDGLGAEKVDCIGEGDVKEEGAGHTTDKPLEASSTSATQEAFSPPEGKPAHDTVEKRTSPSLPLNGVHSIIDAPELKDDALTSPVAGPYENPEGESPHGRLENAGHECPEREPLSRPASANESLVESVMDTGFSDDDLDVSRRGDLNAIDISRASSGAINMAGSGDQATPMDETIMEDGQMYKTGALELDPMNQRIRAWEERIMPILEELSSRPKFRLPDYANRLLSEMRQGEAVPVSKVVASTSKHEVSRNFVALLHLCNTRNIDMQNGNISLLSREYRLSAEDVESYE</sequence>
<feature type="region of interest" description="Disordered" evidence="4">
    <location>
        <begin position="215"/>
        <end position="272"/>
    </location>
</feature>
<dbReference type="GO" id="GO:0003682">
    <property type="term" value="F:chromatin binding"/>
    <property type="evidence" value="ECO:0007669"/>
    <property type="project" value="TreeGrafter"/>
</dbReference>